<proteinExistence type="predicted"/>
<sequence length="298" mass="34298">MYSDLDNQLDFAQMLSELGNEKYLPVQIDVQDKWGKTPLHEILERSNWEGAKMLIRRGANPNLANAKGLTPLHIFCDGFWQDDAVQKFFDINNDFQLTVPVDARDNLDRTPLQLAVANLSPHHCEITLESAIQFNDESSVRRRRRLAQNHLAAAYLDYVRSVTLPRDESPSRIDVAGSSGETSYTFEIRARSRRSASFFFCDDVTLLLYLRYTRQIKSRKKNVLHQRKRSSGSRSIRARGQFGRKAIYKLYAESPEIILYTIYIYNEGDYGLCWVQGELPKNNISHRGGTNCVRTRIA</sequence>
<evidence type="ECO:0000256" key="1">
    <source>
        <dbReference type="ARBA" id="ARBA00022737"/>
    </source>
</evidence>
<dbReference type="PROSITE" id="PS50088">
    <property type="entry name" value="ANK_REPEAT"/>
    <property type="match status" value="1"/>
</dbReference>
<keyword evidence="2 3" id="KW-0040">ANK repeat</keyword>
<accession>A0A6H5IFE9</accession>
<evidence type="ECO:0000256" key="3">
    <source>
        <dbReference type="PROSITE-ProRule" id="PRU00023"/>
    </source>
</evidence>
<dbReference type="InterPro" id="IPR002110">
    <property type="entry name" value="Ankyrin_rpt"/>
</dbReference>
<dbReference type="Gene3D" id="1.25.40.20">
    <property type="entry name" value="Ankyrin repeat-containing domain"/>
    <property type="match status" value="1"/>
</dbReference>
<reference evidence="4 5" key="1">
    <citation type="submission" date="2020-02" db="EMBL/GenBank/DDBJ databases">
        <authorList>
            <person name="Ferguson B K."/>
        </authorList>
    </citation>
    <scope>NUCLEOTIDE SEQUENCE [LARGE SCALE GENOMIC DNA]</scope>
</reference>
<organism evidence="4 5">
    <name type="scientific">Trichogramma brassicae</name>
    <dbReference type="NCBI Taxonomy" id="86971"/>
    <lineage>
        <taxon>Eukaryota</taxon>
        <taxon>Metazoa</taxon>
        <taxon>Ecdysozoa</taxon>
        <taxon>Arthropoda</taxon>
        <taxon>Hexapoda</taxon>
        <taxon>Insecta</taxon>
        <taxon>Pterygota</taxon>
        <taxon>Neoptera</taxon>
        <taxon>Endopterygota</taxon>
        <taxon>Hymenoptera</taxon>
        <taxon>Apocrita</taxon>
        <taxon>Proctotrupomorpha</taxon>
        <taxon>Chalcidoidea</taxon>
        <taxon>Trichogrammatidae</taxon>
        <taxon>Trichogramma</taxon>
    </lineage>
</organism>
<keyword evidence="1" id="KW-0677">Repeat</keyword>
<keyword evidence="5" id="KW-1185">Reference proteome</keyword>
<dbReference type="PROSITE" id="PS50297">
    <property type="entry name" value="ANK_REP_REGION"/>
    <property type="match status" value="1"/>
</dbReference>
<dbReference type="AlphaFoldDB" id="A0A6H5IFE9"/>
<protein>
    <submittedName>
        <fullName evidence="4">Uncharacterized protein</fullName>
    </submittedName>
</protein>
<dbReference type="OrthoDB" id="5406014at2759"/>
<feature type="repeat" description="ANK" evidence="3">
    <location>
        <begin position="34"/>
        <end position="66"/>
    </location>
</feature>
<evidence type="ECO:0000313" key="4">
    <source>
        <dbReference type="EMBL" id="CAB0035634.1"/>
    </source>
</evidence>
<dbReference type="SUPFAM" id="SSF48403">
    <property type="entry name" value="Ankyrin repeat"/>
    <property type="match status" value="1"/>
</dbReference>
<dbReference type="PANTHER" id="PTHR24173">
    <property type="entry name" value="ANKYRIN REPEAT CONTAINING"/>
    <property type="match status" value="1"/>
</dbReference>
<name>A0A6H5IFE9_9HYME</name>
<dbReference type="Proteomes" id="UP000479190">
    <property type="component" value="Unassembled WGS sequence"/>
</dbReference>
<dbReference type="PANTHER" id="PTHR24173:SF74">
    <property type="entry name" value="ANKYRIN REPEAT DOMAIN-CONTAINING PROTEIN 16"/>
    <property type="match status" value="1"/>
</dbReference>
<evidence type="ECO:0000313" key="5">
    <source>
        <dbReference type="Proteomes" id="UP000479190"/>
    </source>
</evidence>
<gene>
    <name evidence="4" type="ORF">TBRA_LOCUS7522</name>
</gene>
<dbReference type="EMBL" id="CADCXV010000795">
    <property type="protein sequence ID" value="CAB0035634.1"/>
    <property type="molecule type" value="Genomic_DNA"/>
</dbReference>
<evidence type="ECO:0000256" key="2">
    <source>
        <dbReference type="ARBA" id="ARBA00023043"/>
    </source>
</evidence>
<dbReference type="InterPro" id="IPR036770">
    <property type="entry name" value="Ankyrin_rpt-contain_sf"/>
</dbReference>
<dbReference type="Pfam" id="PF00023">
    <property type="entry name" value="Ank"/>
    <property type="match status" value="1"/>
</dbReference>